<accession>M7TCX8</accession>
<evidence type="ECO:0000256" key="4">
    <source>
        <dbReference type="ARBA" id="ARBA00023015"/>
    </source>
</evidence>
<dbReference type="InterPro" id="IPR007219">
    <property type="entry name" value="XnlR_reg_dom"/>
</dbReference>
<dbReference type="PANTHER" id="PTHR47782:SF12">
    <property type="entry name" value="ZN(II)2CYS6 TRANSCRIPTION FACTOR (EUROFUNG)"/>
    <property type="match status" value="1"/>
</dbReference>
<dbReference type="Pfam" id="PF04082">
    <property type="entry name" value="Fungal_trans"/>
    <property type="match status" value="1"/>
</dbReference>
<gene>
    <name evidence="9" type="ORF">UCREL1_5237</name>
</gene>
<dbReference type="GO" id="GO:0008270">
    <property type="term" value="F:zinc ion binding"/>
    <property type="evidence" value="ECO:0007669"/>
    <property type="project" value="InterPro"/>
</dbReference>
<dbReference type="HOGENOM" id="CLU_1214757_0_0_1"/>
<dbReference type="GO" id="GO:0005634">
    <property type="term" value="C:nucleus"/>
    <property type="evidence" value="ECO:0007669"/>
    <property type="project" value="UniProtKB-SubCell"/>
</dbReference>
<organism evidence="9 10">
    <name type="scientific">Eutypa lata (strain UCR-EL1)</name>
    <name type="common">Grapevine dieback disease fungus</name>
    <name type="synonym">Eutypa armeniacae</name>
    <dbReference type="NCBI Taxonomy" id="1287681"/>
    <lineage>
        <taxon>Eukaryota</taxon>
        <taxon>Fungi</taxon>
        <taxon>Dikarya</taxon>
        <taxon>Ascomycota</taxon>
        <taxon>Pezizomycotina</taxon>
        <taxon>Sordariomycetes</taxon>
        <taxon>Xylariomycetidae</taxon>
        <taxon>Xylariales</taxon>
        <taxon>Diatrypaceae</taxon>
        <taxon>Eutypa</taxon>
    </lineage>
</organism>
<evidence type="ECO:0000256" key="1">
    <source>
        <dbReference type="ARBA" id="ARBA00004123"/>
    </source>
</evidence>
<keyword evidence="7" id="KW-0539">Nucleus</keyword>
<keyword evidence="10" id="KW-1185">Reference proteome</keyword>
<dbReference type="OrthoDB" id="9970124at2759"/>
<evidence type="ECO:0000256" key="2">
    <source>
        <dbReference type="ARBA" id="ARBA00022723"/>
    </source>
</evidence>
<dbReference type="CDD" id="cd12148">
    <property type="entry name" value="fungal_TF_MHR"/>
    <property type="match status" value="1"/>
</dbReference>
<evidence type="ECO:0000256" key="7">
    <source>
        <dbReference type="ARBA" id="ARBA00023242"/>
    </source>
</evidence>
<dbReference type="AlphaFoldDB" id="M7TCX8"/>
<sequence>MMGEMNKRRFWTAYFMDRDISFAIGRPPSMSDHDIDTELPFDIPEETIDDEVVRQASAHVSDIPKIESEIQHIVYRVDQPDCQLLLYIMTERYPSARKYRDVFERIKTAVLSVIAQGKHGPHNPVNLDSNAQAGFESLQAQVGPAIGADFSFMVNAMTGNAMVGNAAPSFELSMDPSAANPLVSGYAPQHHPGDVVTLIDYTPRNAVREKSHDYDITEALILESTNDG</sequence>
<dbReference type="GO" id="GO:0006351">
    <property type="term" value="P:DNA-templated transcription"/>
    <property type="evidence" value="ECO:0007669"/>
    <property type="project" value="InterPro"/>
</dbReference>
<evidence type="ECO:0000256" key="6">
    <source>
        <dbReference type="ARBA" id="ARBA00023163"/>
    </source>
</evidence>
<evidence type="ECO:0000256" key="3">
    <source>
        <dbReference type="ARBA" id="ARBA00022833"/>
    </source>
</evidence>
<proteinExistence type="predicted"/>
<dbReference type="Proteomes" id="UP000012174">
    <property type="component" value="Unassembled WGS sequence"/>
</dbReference>
<dbReference type="GO" id="GO:0045944">
    <property type="term" value="P:positive regulation of transcription by RNA polymerase II"/>
    <property type="evidence" value="ECO:0007669"/>
    <property type="project" value="TreeGrafter"/>
</dbReference>
<evidence type="ECO:0000259" key="8">
    <source>
        <dbReference type="SMART" id="SM00906"/>
    </source>
</evidence>
<feature type="domain" description="Xylanolytic transcriptional activator regulatory" evidence="8">
    <location>
        <begin position="1"/>
        <end position="46"/>
    </location>
</feature>
<protein>
    <submittedName>
        <fullName evidence="9">Putative c6 transcription protein</fullName>
    </submittedName>
</protein>
<evidence type="ECO:0000313" key="9">
    <source>
        <dbReference type="EMBL" id="EMR67751.1"/>
    </source>
</evidence>
<evidence type="ECO:0000313" key="10">
    <source>
        <dbReference type="Proteomes" id="UP000012174"/>
    </source>
</evidence>
<dbReference type="SMART" id="SM00906">
    <property type="entry name" value="Fungal_trans"/>
    <property type="match status" value="1"/>
</dbReference>
<dbReference type="PANTHER" id="PTHR47782">
    <property type="entry name" value="ZN(II)2CYS6 TRANSCRIPTION FACTOR (EUROFUNG)-RELATED"/>
    <property type="match status" value="1"/>
</dbReference>
<comment type="subcellular location">
    <subcellularLocation>
        <location evidence="1">Nucleus</location>
    </subcellularLocation>
</comment>
<reference evidence="10" key="1">
    <citation type="journal article" date="2013" name="Genome Announc.">
        <title>Draft genome sequence of the grapevine dieback fungus Eutypa lata UCR-EL1.</title>
        <authorList>
            <person name="Blanco-Ulate B."/>
            <person name="Rolshausen P.E."/>
            <person name="Cantu D."/>
        </authorList>
    </citation>
    <scope>NUCLEOTIDE SEQUENCE [LARGE SCALE GENOMIC DNA]</scope>
    <source>
        <strain evidence="10">UCR-EL1</strain>
    </source>
</reference>
<name>M7TCX8_EUTLA</name>
<dbReference type="GO" id="GO:0043565">
    <property type="term" value="F:sequence-specific DNA binding"/>
    <property type="evidence" value="ECO:0007669"/>
    <property type="project" value="TreeGrafter"/>
</dbReference>
<keyword evidence="5" id="KW-0238">DNA-binding</keyword>
<keyword evidence="6" id="KW-0804">Transcription</keyword>
<keyword evidence="4" id="KW-0805">Transcription regulation</keyword>
<dbReference type="InterPro" id="IPR052202">
    <property type="entry name" value="Yeast_MetPath_Reg"/>
</dbReference>
<keyword evidence="2" id="KW-0479">Metal-binding</keyword>
<dbReference type="EMBL" id="KB706360">
    <property type="protein sequence ID" value="EMR67751.1"/>
    <property type="molecule type" value="Genomic_DNA"/>
</dbReference>
<dbReference type="KEGG" id="ela:UCREL1_5237"/>
<keyword evidence="3" id="KW-0862">Zinc</keyword>
<dbReference type="GO" id="GO:0000981">
    <property type="term" value="F:DNA-binding transcription factor activity, RNA polymerase II-specific"/>
    <property type="evidence" value="ECO:0007669"/>
    <property type="project" value="TreeGrafter"/>
</dbReference>
<evidence type="ECO:0000256" key="5">
    <source>
        <dbReference type="ARBA" id="ARBA00023125"/>
    </source>
</evidence>